<evidence type="ECO:0000256" key="1">
    <source>
        <dbReference type="SAM" id="MobiDB-lite"/>
    </source>
</evidence>
<feature type="compositionally biased region" description="Acidic residues" evidence="1">
    <location>
        <begin position="12"/>
        <end position="26"/>
    </location>
</feature>
<comment type="caution">
    <text evidence="3">The sequence shown here is derived from an EMBL/GenBank/DDBJ whole genome shotgun (WGS) entry which is preliminary data.</text>
</comment>
<dbReference type="EMBL" id="JABAGI010000010">
    <property type="protein sequence ID" value="NME62497.1"/>
    <property type="molecule type" value="Genomic_DNA"/>
</dbReference>
<name>A0A7X9NS25_9BIFI</name>
<keyword evidence="2" id="KW-1133">Transmembrane helix</keyword>
<keyword evidence="2" id="KW-0472">Membrane</keyword>
<accession>A0A7X9NS25</accession>
<proteinExistence type="predicted"/>
<feature type="transmembrane region" description="Helical" evidence="2">
    <location>
        <begin position="116"/>
        <end position="138"/>
    </location>
</feature>
<organism evidence="3 4">
    <name type="scientific">Bifidobacterium thermophilum</name>
    <dbReference type="NCBI Taxonomy" id="33905"/>
    <lineage>
        <taxon>Bacteria</taxon>
        <taxon>Bacillati</taxon>
        <taxon>Actinomycetota</taxon>
        <taxon>Actinomycetes</taxon>
        <taxon>Bifidobacteriales</taxon>
        <taxon>Bifidobacteriaceae</taxon>
        <taxon>Bifidobacterium</taxon>
    </lineage>
</organism>
<gene>
    <name evidence="3" type="ORF">HF844_06770</name>
</gene>
<feature type="region of interest" description="Disordered" evidence="1">
    <location>
        <begin position="1"/>
        <end position="37"/>
    </location>
</feature>
<evidence type="ECO:0000313" key="4">
    <source>
        <dbReference type="Proteomes" id="UP000588369"/>
    </source>
</evidence>
<dbReference type="RefSeq" id="WP_168984396.1">
    <property type="nucleotide sequence ID" value="NZ_JABAGI010000010.1"/>
</dbReference>
<evidence type="ECO:0000313" key="3">
    <source>
        <dbReference type="EMBL" id="NME62497.1"/>
    </source>
</evidence>
<keyword evidence="2" id="KW-0812">Transmembrane</keyword>
<protein>
    <submittedName>
        <fullName evidence="3">Uncharacterized protein</fullName>
    </submittedName>
</protein>
<evidence type="ECO:0000256" key="2">
    <source>
        <dbReference type="SAM" id="Phobius"/>
    </source>
</evidence>
<dbReference type="Proteomes" id="UP000588369">
    <property type="component" value="Unassembled WGS sequence"/>
</dbReference>
<sequence>MTEEKDCFGWDDASDDDGIPSIDDDFAQINDMPPRDDDSQIDKLPDDLGMEYSFQPGSEDASMSMLLKAAGWHPFLHLFVRISNMLYGNYPEWQRPNILASKHRRMFWYSWLSDQIVQWLCVLGVLAFAAATAWKALFA</sequence>
<dbReference type="AlphaFoldDB" id="A0A7X9NS25"/>
<reference evidence="3 4" key="1">
    <citation type="submission" date="2020-04" db="EMBL/GenBank/DDBJ databases">
        <authorList>
            <person name="Hitch T.C.A."/>
            <person name="Wylensek D."/>
            <person name="Clavel T."/>
        </authorList>
    </citation>
    <scope>NUCLEOTIDE SEQUENCE [LARGE SCALE GENOMIC DNA]</scope>
    <source>
        <strain evidence="3 4">BSM-130-P53-3C</strain>
    </source>
</reference>